<protein>
    <recommendedName>
        <fullName evidence="6">GerMN domain-containing protein</fullName>
    </recommendedName>
</protein>
<evidence type="ECO:0000313" key="4">
    <source>
        <dbReference type="EMBL" id="ADB31492.1"/>
    </source>
</evidence>
<dbReference type="Proteomes" id="UP000007967">
    <property type="component" value="Chromosome"/>
</dbReference>
<accession>D2PV26</accession>
<feature type="domain" description="GerMN" evidence="2">
    <location>
        <begin position="99"/>
        <end position="212"/>
    </location>
</feature>
<name>D2PV26_KRIFD</name>
<dbReference type="Pfam" id="PF10648">
    <property type="entry name" value="Gmad2"/>
    <property type="match status" value="1"/>
</dbReference>
<feature type="region of interest" description="Disordered" evidence="1">
    <location>
        <begin position="33"/>
        <end position="95"/>
    </location>
</feature>
<dbReference type="RefSeq" id="WP_012920048.1">
    <property type="nucleotide sequence ID" value="NC_013729.1"/>
</dbReference>
<dbReference type="eggNOG" id="COG5401">
    <property type="taxonomic scope" value="Bacteria"/>
</dbReference>
<evidence type="ECO:0000256" key="1">
    <source>
        <dbReference type="SAM" id="MobiDB-lite"/>
    </source>
</evidence>
<evidence type="ECO:0000313" key="5">
    <source>
        <dbReference type="Proteomes" id="UP000007967"/>
    </source>
</evidence>
<gene>
    <name evidence="4" type="ordered locus">Kfla_2418</name>
</gene>
<feature type="compositionally biased region" description="Pro residues" evidence="1">
    <location>
        <begin position="59"/>
        <end position="82"/>
    </location>
</feature>
<dbReference type="EMBL" id="CP001736">
    <property type="protein sequence ID" value="ADB31492.1"/>
    <property type="molecule type" value="Genomic_DNA"/>
</dbReference>
<dbReference type="InterPro" id="IPR019606">
    <property type="entry name" value="GerMN"/>
</dbReference>
<dbReference type="InterPro" id="IPR018911">
    <property type="entry name" value="Gmad2_Ig-like_dom"/>
</dbReference>
<keyword evidence="5" id="KW-1185">Reference proteome</keyword>
<dbReference type="AlphaFoldDB" id="D2PV26"/>
<evidence type="ECO:0008006" key="6">
    <source>
        <dbReference type="Google" id="ProtNLM"/>
    </source>
</evidence>
<dbReference type="OrthoDB" id="4843507at2"/>
<reference evidence="4 5" key="2">
    <citation type="journal article" date="2010" name="Stand. Genomic Sci.">
        <title>Complete genome sequence of Kribbella flavida type strain (IFO 14399).</title>
        <authorList>
            <person name="Pukall R."/>
            <person name="Lapidus A."/>
            <person name="Glavina Del Rio T."/>
            <person name="Copeland A."/>
            <person name="Tice H."/>
            <person name="Cheng J.-F."/>
            <person name="Lucas S."/>
            <person name="Chen F."/>
            <person name="Nolan M."/>
            <person name="LaButti K."/>
            <person name="Pati A."/>
            <person name="Ivanova N."/>
            <person name="Mavrommatis K."/>
            <person name="Mikhailova N."/>
            <person name="Pitluck S."/>
            <person name="Bruce D."/>
            <person name="Goodwin L."/>
            <person name="Land M."/>
            <person name="Hauser L."/>
            <person name="Chang Y.-J."/>
            <person name="Jeffries C.D."/>
            <person name="Chen A."/>
            <person name="Palaniappan K."/>
            <person name="Chain P."/>
            <person name="Rohde M."/>
            <person name="Goeker M."/>
            <person name="Bristow J."/>
            <person name="Eisen J.A."/>
            <person name="Markowitz V."/>
            <person name="Hugenholtz P."/>
            <person name="Kyrpides N.C."/>
            <person name="Klenk H.-P."/>
            <person name="Brettin T."/>
        </authorList>
    </citation>
    <scope>NUCLEOTIDE SEQUENCE [LARGE SCALE GENOMIC DNA]</scope>
    <source>
        <strain evidence="5">DSM 17836 / JCM 10339 / NBRC 14399</strain>
    </source>
</reference>
<dbReference type="KEGG" id="kfl:Kfla_2418"/>
<proteinExistence type="predicted"/>
<feature type="compositionally biased region" description="Low complexity" evidence="1">
    <location>
        <begin position="48"/>
        <end position="58"/>
    </location>
</feature>
<dbReference type="HOGENOM" id="CLU_841404_0_0_11"/>
<reference evidence="5" key="1">
    <citation type="submission" date="2009-09" db="EMBL/GenBank/DDBJ databases">
        <title>The complete genome of Kribbella flavida DSM 17836.</title>
        <authorList>
            <consortium name="US DOE Joint Genome Institute (JGI-PGF)"/>
            <person name="Lucas S."/>
            <person name="Copeland A."/>
            <person name="Lapidus A."/>
            <person name="Glavina del Rio T."/>
            <person name="Dalin E."/>
            <person name="Tice H."/>
            <person name="Bruce D."/>
            <person name="Goodwin L."/>
            <person name="Pitluck S."/>
            <person name="Kyrpides N."/>
            <person name="Mavromatis K."/>
            <person name="Ivanova N."/>
            <person name="Saunders E."/>
            <person name="Brettin T."/>
            <person name="Detter J.C."/>
            <person name="Han C."/>
            <person name="Larimer F."/>
            <person name="Land M."/>
            <person name="Hauser L."/>
            <person name="Markowitz V."/>
            <person name="Cheng J.-F."/>
            <person name="Hugenholtz P."/>
            <person name="Woyke T."/>
            <person name="Wu D."/>
            <person name="Pukall R."/>
            <person name="Klenk H.-P."/>
            <person name="Eisen J.A."/>
        </authorList>
    </citation>
    <scope>NUCLEOTIDE SEQUENCE [LARGE SCALE GENOMIC DNA]</scope>
    <source>
        <strain evidence="5">DSM 17836 / JCM 10339 / NBRC 14399</strain>
    </source>
</reference>
<organism evidence="4 5">
    <name type="scientific">Kribbella flavida (strain DSM 17836 / JCM 10339 / NBRC 14399)</name>
    <dbReference type="NCBI Taxonomy" id="479435"/>
    <lineage>
        <taxon>Bacteria</taxon>
        <taxon>Bacillati</taxon>
        <taxon>Actinomycetota</taxon>
        <taxon>Actinomycetes</taxon>
        <taxon>Propionibacteriales</taxon>
        <taxon>Kribbellaceae</taxon>
        <taxon>Kribbella</taxon>
    </lineage>
</organism>
<sequence>MPSARRSVAGRGWSPAGAAVVGTAAAVGAFTLLDGSSERPGESEVAGPPATTVTAPQSAPTPAPSASPVPSPSSVPTEPPSAQPSTSGKLEPPSSRAVPVYWLGKTAGVDAGAGVRLYRTFTQIKGRPAYEAVQLMTAGKVADPDYSSPWLGAVVGSVQQSERLITVDFKQLPRETLKPDLARMAVQQLVYTVQAATGTTTPVEVTFAGRPVAQLFGLAVEQPLGRAPAADVQAFVWVTAPENDAVVGMPFKVSGIAAANEAQLNWRVISDTTRKVVAEGNTMTTEAFKFTPYSFTVSKLPAGRYTVEVFELSAADGRQTSTETKTVIVK</sequence>
<feature type="domain" description="Bacterial spore germination immunoglobulin-like" evidence="3">
    <location>
        <begin position="236"/>
        <end position="317"/>
    </location>
</feature>
<evidence type="ECO:0000259" key="2">
    <source>
        <dbReference type="Pfam" id="PF10646"/>
    </source>
</evidence>
<dbReference type="Pfam" id="PF10646">
    <property type="entry name" value="Germane"/>
    <property type="match status" value="1"/>
</dbReference>
<evidence type="ECO:0000259" key="3">
    <source>
        <dbReference type="Pfam" id="PF10648"/>
    </source>
</evidence>